<keyword evidence="2" id="KW-0378">Hydrolase</keyword>
<keyword evidence="3" id="KW-1185">Reference proteome</keyword>
<accession>A0A0V8JGR6</accession>
<dbReference type="PANTHER" id="PTHR33594:SF1">
    <property type="entry name" value="HD_PDEASE DOMAIN-CONTAINING PROTEIN"/>
    <property type="match status" value="1"/>
</dbReference>
<dbReference type="EMBL" id="LNQP01000103">
    <property type="protein sequence ID" value="KSU86213.1"/>
    <property type="molecule type" value="Genomic_DNA"/>
</dbReference>
<dbReference type="SMART" id="SM00471">
    <property type="entry name" value="HDc"/>
    <property type="match status" value="1"/>
</dbReference>
<protein>
    <submittedName>
        <fullName evidence="2">Phosphohydrolase</fullName>
    </submittedName>
</protein>
<dbReference type="CDD" id="cd00077">
    <property type="entry name" value="HDc"/>
    <property type="match status" value="1"/>
</dbReference>
<proteinExistence type="predicted"/>
<gene>
    <name evidence="2" type="ORF">AS180_19875</name>
</gene>
<dbReference type="PANTHER" id="PTHR33594">
    <property type="entry name" value="SUPERFAMILY HYDROLASE, PUTATIVE (AFU_ORTHOLOGUE AFUA_1G03035)-RELATED"/>
    <property type="match status" value="1"/>
</dbReference>
<reference evidence="2 3" key="1">
    <citation type="submission" date="2015-11" db="EMBL/GenBank/DDBJ databases">
        <title>Bacillus caseinolyticus sp nov.</title>
        <authorList>
            <person name="Dastager S.G."/>
            <person name="Mawlankar R."/>
        </authorList>
    </citation>
    <scope>NUCLEOTIDE SEQUENCE [LARGE SCALE GENOMIC DNA]</scope>
    <source>
        <strain evidence="2 3">SGD-V-76</strain>
    </source>
</reference>
<dbReference type="Proteomes" id="UP000053681">
    <property type="component" value="Unassembled WGS sequence"/>
</dbReference>
<evidence type="ECO:0000259" key="1">
    <source>
        <dbReference type="SMART" id="SM00471"/>
    </source>
</evidence>
<comment type="caution">
    <text evidence="2">The sequence shown here is derived from an EMBL/GenBank/DDBJ whole genome shotgun (WGS) entry which is preliminary data.</text>
</comment>
<dbReference type="SUPFAM" id="SSF109604">
    <property type="entry name" value="HD-domain/PDEase-like"/>
    <property type="match status" value="1"/>
</dbReference>
<dbReference type="InterPro" id="IPR003607">
    <property type="entry name" value="HD/PDEase_dom"/>
</dbReference>
<name>A0A0V8JGR6_9BACI</name>
<dbReference type="AlphaFoldDB" id="A0A0V8JGR6"/>
<dbReference type="Pfam" id="PF01966">
    <property type="entry name" value="HD"/>
    <property type="match status" value="1"/>
</dbReference>
<dbReference type="GO" id="GO:0016787">
    <property type="term" value="F:hydrolase activity"/>
    <property type="evidence" value="ECO:0007669"/>
    <property type="project" value="UniProtKB-KW"/>
</dbReference>
<evidence type="ECO:0000313" key="3">
    <source>
        <dbReference type="Proteomes" id="UP000053681"/>
    </source>
</evidence>
<dbReference type="RefSeq" id="WP_025907690.1">
    <property type="nucleotide sequence ID" value="NZ_KQ758717.1"/>
</dbReference>
<sequence>MKRTIKEAEAFVKEKLAHDTTGHDWQHINRVRNLAMILCEKEGGNKQVVELAALFHDVVDDKLVVDVNKAYKEVEEWLIVHRISEKDCHHIIHILKTVSFKGGNRPDMTTLEGEVVQDADRLDAIGAVGIARTFMYAGAKGTPLYNPSIEIRDVMSEQEYRNGKSTAVAHFYEKLLKLYEGMNTYTAKAIAKERHDYMLGFLAQFKKEWNYNNENDYD</sequence>
<dbReference type="Gene3D" id="1.10.472.50">
    <property type="entry name" value="HD-domain/PDEase-like"/>
    <property type="match status" value="1"/>
</dbReference>
<feature type="domain" description="HD/PDEase" evidence="1">
    <location>
        <begin position="20"/>
        <end position="134"/>
    </location>
</feature>
<dbReference type="Gene3D" id="1.20.58.1910">
    <property type="match status" value="1"/>
</dbReference>
<organism evidence="2 3">
    <name type="scientific">Priestia veravalensis</name>
    <dbReference type="NCBI Taxonomy" id="1414648"/>
    <lineage>
        <taxon>Bacteria</taxon>
        <taxon>Bacillati</taxon>
        <taxon>Bacillota</taxon>
        <taxon>Bacilli</taxon>
        <taxon>Bacillales</taxon>
        <taxon>Bacillaceae</taxon>
        <taxon>Priestia</taxon>
    </lineage>
</organism>
<evidence type="ECO:0000313" key="2">
    <source>
        <dbReference type="EMBL" id="KSU86213.1"/>
    </source>
</evidence>
<dbReference type="InterPro" id="IPR006674">
    <property type="entry name" value="HD_domain"/>
</dbReference>